<feature type="transmembrane region" description="Helical" evidence="2">
    <location>
        <begin position="337"/>
        <end position="359"/>
    </location>
</feature>
<dbReference type="PANTHER" id="PTHR12455:SF0">
    <property type="entry name" value="NUCLEOLAR COMPLEX PROTEIN 4 HOMOLOG"/>
    <property type="match status" value="1"/>
</dbReference>
<dbReference type="OMA" id="YYNNIVT"/>
<evidence type="ECO:0000256" key="2">
    <source>
        <dbReference type="SAM" id="Phobius"/>
    </source>
</evidence>
<dbReference type="EnsemblMetazoa" id="SMAR007858-RA">
    <property type="protein sequence ID" value="SMAR007858-PA"/>
    <property type="gene ID" value="SMAR007858"/>
</dbReference>
<sequence length="505" mass="59237">MKMSRKISEVSLSAEKLLSDLEDVSKRFSEVVDGRSKEAIKLIRQTSVVLINVLKSKLMFIDKTVKKQLISKHDDRILLRKKYNEAKGFLYTFLTWKNKNVKELALCTLMSLVHTQADYPFHPAENKTHFPVQFFQDIIHELLKKEVDTKILTNRFKEFTEFDDVKFHLLKALNLIIKQNRTKSEENPNFTENFFYLLEHVKLKTEDEDAKDDEDAEDDSSQTFCKSELPFKMDYEVTKKLFNSTWIEFLKLQITPCIYKRILVMLHDQVFPHLQNPLLLTDFLIDSYNTGGVVSLLSLTSLFFLIQNYNLEYPDFYKKFYSLFTPDIFHAKYRARFFYLADLFLSSTYLPEYLLAAFVKKLSRLALTASPNIISVIIPFIKNILIRHKNAEKMINQPSDVELESDPFLMDEADPAKCRAIDSSLWELKTLQSHYIPQISNAAKMINRNLPQMESDISDKYENTITDVKMFDKASEVEWAEVALSFEKPEKLFTEKSNKRQYFCL</sequence>
<feature type="domain" description="CCAAT-binding factor" evidence="3">
    <location>
        <begin position="295"/>
        <end position="443"/>
    </location>
</feature>
<evidence type="ECO:0000259" key="3">
    <source>
        <dbReference type="Pfam" id="PF03914"/>
    </source>
</evidence>
<feature type="transmembrane region" description="Helical" evidence="2">
    <location>
        <begin position="365"/>
        <end position="385"/>
    </location>
</feature>
<evidence type="ECO:0000313" key="4">
    <source>
        <dbReference type="EnsemblMetazoa" id="SMAR007858-PA"/>
    </source>
</evidence>
<organism evidence="4 5">
    <name type="scientific">Strigamia maritima</name>
    <name type="common">European centipede</name>
    <name type="synonym">Geophilus maritimus</name>
    <dbReference type="NCBI Taxonomy" id="126957"/>
    <lineage>
        <taxon>Eukaryota</taxon>
        <taxon>Metazoa</taxon>
        <taxon>Ecdysozoa</taxon>
        <taxon>Arthropoda</taxon>
        <taxon>Myriapoda</taxon>
        <taxon>Chilopoda</taxon>
        <taxon>Pleurostigmophora</taxon>
        <taxon>Geophilomorpha</taxon>
        <taxon>Linotaeniidae</taxon>
        <taxon>Strigamia</taxon>
    </lineage>
</organism>
<evidence type="ECO:0000256" key="1">
    <source>
        <dbReference type="ARBA" id="ARBA00007797"/>
    </source>
</evidence>
<name>T1J2R0_STRMM</name>
<protein>
    <recommendedName>
        <fullName evidence="3">CCAAT-binding factor domain-containing protein</fullName>
    </recommendedName>
</protein>
<dbReference type="InterPro" id="IPR005612">
    <property type="entry name" value="CCAAT-binding_factor"/>
</dbReference>
<evidence type="ECO:0000313" key="5">
    <source>
        <dbReference type="Proteomes" id="UP000014500"/>
    </source>
</evidence>
<dbReference type="EMBL" id="JH431806">
    <property type="status" value="NOT_ANNOTATED_CDS"/>
    <property type="molecule type" value="Genomic_DNA"/>
</dbReference>
<dbReference type="Pfam" id="PF03914">
    <property type="entry name" value="CBF"/>
    <property type="match status" value="1"/>
</dbReference>
<keyword evidence="5" id="KW-1185">Reference proteome</keyword>
<dbReference type="InterPro" id="IPR027193">
    <property type="entry name" value="Noc4"/>
</dbReference>
<comment type="similarity">
    <text evidence="1">Belongs to the CBF/MAK21 family.</text>
</comment>
<keyword evidence="2" id="KW-0472">Membrane</keyword>
<dbReference type="PANTHER" id="PTHR12455">
    <property type="entry name" value="NUCLEOLAR COMPLEX PROTEIN 4"/>
    <property type="match status" value="1"/>
</dbReference>
<accession>T1J2R0</accession>
<dbReference type="PhylomeDB" id="T1J2R0"/>
<reference evidence="5" key="1">
    <citation type="submission" date="2011-05" db="EMBL/GenBank/DDBJ databases">
        <authorList>
            <person name="Richards S.R."/>
            <person name="Qu J."/>
            <person name="Jiang H."/>
            <person name="Jhangiani S.N."/>
            <person name="Agravi P."/>
            <person name="Goodspeed R."/>
            <person name="Gross S."/>
            <person name="Mandapat C."/>
            <person name="Jackson L."/>
            <person name="Mathew T."/>
            <person name="Pu L."/>
            <person name="Thornton R."/>
            <person name="Saada N."/>
            <person name="Wilczek-Boney K.B."/>
            <person name="Lee S."/>
            <person name="Kovar C."/>
            <person name="Wu Y."/>
            <person name="Scherer S.E."/>
            <person name="Worley K.C."/>
            <person name="Muzny D.M."/>
            <person name="Gibbs R."/>
        </authorList>
    </citation>
    <scope>NUCLEOTIDE SEQUENCE</scope>
    <source>
        <strain evidence="5">Brora</strain>
    </source>
</reference>
<dbReference type="eggNOG" id="KOG2154">
    <property type="taxonomic scope" value="Eukaryota"/>
</dbReference>
<keyword evidence="2" id="KW-0812">Transmembrane</keyword>
<dbReference type="GO" id="GO:0030692">
    <property type="term" value="C:Noc4p-Nop14p complex"/>
    <property type="evidence" value="ECO:0007669"/>
    <property type="project" value="TreeGrafter"/>
</dbReference>
<dbReference type="GO" id="GO:0032040">
    <property type="term" value="C:small-subunit processome"/>
    <property type="evidence" value="ECO:0007669"/>
    <property type="project" value="TreeGrafter"/>
</dbReference>
<dbReference type="STRING" id="126957.T1J2R0"/>
<dbReference type="GO" id="GO:0042254">
    <property type="term" value="P:ribosome biogenesis"/>
    <property type="evidence" value="ECO:0007669"/>
    <property type="project" value="InterPro"/>
</dbReference>
<keyword evidence="2" id="KW-1133">Transmembrane helix</keyword>
<dbReference type="HOGENOM" id="CLU_015945_4_1_1"/>
<dbReference type="AlphaFoldDB" id="T1J2R0"/>
<reference evidence="4" key="2">
    <citation type="submission" date="2015-02" db="UniProtKB">
        <authorList>
            <consortium name="EnsemblMetazoa"/>
        </authorList>
    </citation>
    <scope>IDENTIFICATION</scope>
</reference>
<dbReference type="Proteomes" id="UP000014500">
    <property type="component" value="Unassembled WGS sequence"/>
</dbReference>
<proteinExistence type="inferred from homology"/>